<dbReference type="Gene3D" id="3.60.10.10">
    <property type="entry name" value="Endonuclease/exonuclease/phosphatase"/>
    <property type="match status" value="1"/>
</dbReference>
<dbReference type="InterPro" id="IPR036691">
    <property type="entry name" value="Endo/exonu/phosph_ase_sf"/>
</dbReference>
<dbReference type="SUPFAM" id="SSF56219">
    <property type="entry name" value="DNase I-like"/>
    <property type="match status" value="1"/>
</dbReference>
<dbReference type="PANTHER" id="PTHR12121:SF36">
    <property type="entry name" value="ENDONUCLEASE_EXONUCLEASE_PHOSPHATASE DOMAIN-CONTAINING PROTEIN"/>
    <property type="match status" value="1"/>
</dbReference>
<keyword evidence="3" id="KW-0255">Endonuclease</keyword>
<dbReference type="PANTHER" id="PTHR12121">
    <property type="entry name" value="CARBON CATABOLITE REPRESSOR PROTEIN 4"/>
    <property type="match status" value="1"/>
</dbReference>
<accession>A0A2T0UWZ3</accession>
<dbReference type="RefSeq" id="WP_106362390.1">
    <property type="nucleotide sequence ID" value="NZ_PVTJ01000001.1"/>
</dbReference>
<evidence type="ECO:0000313" key="3">
    <source>
        <dbReference type="EMBL" id="PRY62368.1"/>
    </source>
</evidence>
<keyword evidence="3" id="KW-0378">Hydrolase</keyword>
<comment type="caution">
    <text evidence="3">The sequence shown here is derived from an EMBL/GenBank/DDBJ whole genome shotgun (WGS) entry which is preliminary data.</text>
</comment>
<dbReference type="GO" id="GO:0000175">
    <property type="term" value="F:3'-5'-RNA exonuclease activity"/>
    <property type="evidence" value="ECO:0007669"/>
    <property type="project" value="TreeGrafter"/>
</dbReference>
<feature type="chain" id="PRO_5015529083" evidence="1">
    <location>
        <begin position="34"/>
        <end position="308"/>
    </location>
</feature>
<keyword evidence="3" id="KW-0269">Exonuclease</keyword>
<dbReference type="InterPro" id="IPR005135">
    <property type="entry name" value="Endo/exonuclease/phosphatase"/>
</dbReference>
<organism evidence="3 4">
    <name type="scientific">Glycomyces artemisiae</name>
    <dbReference type="NCBI Taxonomy" id="1076443"/>
    <lineage>
        <taxon>Bacteria</taxon>
        <taxon>Bacillati</taxon>
        <taxon>Actinomycetota</taxon>
        <taxon>Actinomycetes</taxon>
        <taxon>Glycomycetales</taxon>
        <taxon>Glycomycetaceae</taxon>
        <taxon>Glycomyces</taxon>
    </lineage>
</organism>
<dbReference type="AlphaFoldDB" id="A0A2T0UWZ3"/>
<protein>
    <submittedName>
        <fullName evidence="3">Endonuclease/exonuclease/phosphatase family metal-dependent hydrolase</fullName>
    </submittedName>
</protein>
<dbReference type="CDD" id="cd09083">
    <property type="entry name" value="EEP-1"/>
    <property type="match status" value="1"/>
</dbReference>
<keyword evidence="3" id="KW-0540">Nuclease</keyword>
<gene>
    <name evidence="3" type="ORF">B0I28_101697</name>
</gene>
<evidence type="ECO:0000259" key="2">
    <source>
        <dbReference type="Pfam" id="PF03372"/>
    </source>
</evidence>
<feature type="domain" description="Endonuclease/exonuclease/phosphatase" evidence="2">
    <location>
        <begin position="53"/>
        <end position="298"/>
    </location>
</feature>
<keyword evidence="1" id="KW-0732">Signal</keyword>
<dbReference type="Proteomes" id="UP000238176">
    <property type="component" value="Unassembled WGS sequence"/>
</dbReference>
<dbReference type="Pfam" id="PF03372">
    <property type="entry name" value="Exo_endo_phos"/>
    <property type="match status" value="1"/>
</dbReference>
<keyword evidence="4" id="KW-1185">Reference proteome</keyword>
<name>A0A2T0UWZ3_9ACTN</name>
<feature type="signal peptide" evidence="1">
    <location>
        <begin position="1"/>
        <end position="33"/>
    </location>
</feature>
<proteinExistence type="predicted"/>
<evidence type="ECO:0000256" key="1">
    <source>
        <dbReference type="SAM" id="SignalP"/>
    </source>
</evidence>
<reference evidence="3 4" key="1">
    <citation type="submission" date="2018-03" db="EMBL/GenBank/DDBJ databases">
        <title>Genomic Encyclopedia of Type Strains, Phase III (KMG-III): the genomes of soil and plant-associated and newly described type strains.</title>
        <authorList>
            <person name="Whitman W."/>
        </authorList>
    </citation>
    <scope>NUCLEOTIDE SEQUENCE [LARGE SCALE GENOMIC DNA]</scope>
    <source>
        <strain evidence="3 4">CGMCC 4.7067</strain>
    </source>
</reference>
<sequence length="308" mass="34178">MTNVLSRRGVLGAGLALGATAVATGAFSSSAQAEEASGGPVIGEPRRDQLHLLTFNLRYEGGDASPHTWDERRPLVKTVLKREQPSVLFTQEGIYPQLQDVREDLGGHYDWIHLGRLGGSRSEATAVYWNTKRLKVVEYDHQWLSDTPLLIGSKGWGNNVVRMLTWVRFLDLRTGKEFYVVNNHFDHQSEDARQKGAQMNLDVIAPWVEQGFPVVAAGDFNQVPDTPTYTILTDGGLVDTMLAAEEQVTPVWGTWNGWNPVPSETERRIDWILATPGVRILKAAVNTYAKDGLTPSDHWPAQALVELP</sequence>
<dbReference type="GO" id="GO:0004519">
    <property type="term" value="F:endonuclease activity"/>
    <property type="evidence" value="ECO:0007669"/>
    <property type="project" value="UniProtKB-KW"/>
</dbReference>
<dbReference type="EMBL" id="PVTJ01000001">
    <property type="protein sequence ID" value="PRY62368.1"/>
    <property type="molecule type" value="Genomic_DNA"/>
</dbReference>
<dbReference type="OrthoDB" id="9793162at2"/>
<evidence type="ECO:0000313" key="4">
    <source>
        <dbReference type="Proteomes" id="UP000238176"/>
    </source>
</evidence>
<dbReference type="InterPro" id="IPR050410">
    <property type="entry name" value="CCR4/nocturin_mRNA_transcr"/>
</dbReference>
<dbReference type="PROSITE" id="PS51318">
    <property type="entry name" value="TAT"/>
    <property type="match status" value="1"/>
</dbReference>
<dbReference type="InterPro" id="IPR006311">
    <property type="entry name" value="TAT_signal"/>
</dbReference>